<dbReference type="InterPro" id="IPR039182">
    <property type="entry name" value="Pop1"/>
</dbReference>
<evidence type="ECO:0000256" key="3">
    <source>
        <dbReference type="ARBA" id="ARBA00023242"/>
    </source>
</evidence>
<name>A0ABP0ZEN4_9ASCO</name>
<evidence type="ECO:0000259" key="6">
    <source>
        <dbReference type="Pfam" id="PF08170"/>
    </source>
</evidence>
<feature type="domain" description="POPLD" evidence="6">
    <location>
        <begin position="529"/>
        <end position="624"/>
    </location>
</feature>
<sequence length="801" mass="91257">MSGNNRGNDGKSQLNSKKTRLYNSRTIKVQNSDPAFDKQDTKLQVPDFIQARKYEIDAFEQSQLKSKSALSTRCFQSLPRVMRRRAASHNVKRMPKRLRNKAIREMNGAVPPAKRKSRGRRLYKWMQTQRILKAASKLRQDRYEVDPAVKSANVRAMFKKLAKGIPDDDDFQGKMCRRIENTTGAVDRTGVGKLHPAPPAASLKFRHRQREFVWLPTHVWHAKRFKMSKVSGFQIPLTPTQKCFKLMSRQNRYRAVCFDTSYYGTLTIECGSLSSATFLMSVLSELTGKSKFPKLVLEGRKSFVGMLRWTPSVSSSDKGKGEGEQQFAPGVVYMNIQENYALIRVPVSVYVDLFRHLQSVVERANNGDGDSNDKRVQLSDCRNSIGSITLSGPSSLRCLSRVFHFKDTLTQELKSTWASLASLRDNSIIPVGTTLSFKIYDPRLWNRPSKFPIRNNNDVFDTIISMNSNPPVDKESATSLVKCDLRKKSLVDQLSVKDLGKIKSHNTAFEKVSHSEIPIILVKTDCQVWTVMLPWYWVQPLWLQLVKIPDLKPGGMKQHHQFQFEQMKPTFPHDFPWSRAGWIYNNVAGDVAQTKDSSKPKSQVSLQTSEDQFSQVFCAYRADWFTLRNMLLVLKRRQTLLSSEGKIDNCEDDPERRLESINDVLTMVKFLHKEKALEPDRIPIRAFDESNVEDDKYYNDTYTIDNMPKIVYTEIPIIPVTLTIAKDGVIQENARIYSAPDCLDQFVVGFVTTGGMNLVVGKCTGIGAIVASKLLEGEKLLYVRNPGKSSMYACSYQRIEN</sequence>
<dbReference type="Proteomes" id="UP001497383">
    <property type="component" value="Chromosome 1"/>
</dbReference>
<evidence type="ECO:0000256" key="2">
    <source>
        <dbReference type="ARBA" id="ARBA00022694"/>
    </source>
</evidence>
<dbReference type="InterPro" id="IPR012590">
    <property type="entry name" value="POPLD_dom"/>
</dbReference>
<dbReference type="GeneID" id="92206045"/>
<gene>
    <name evidence="7" type="ORF">LODBEIA_P08490</name>
</gene>
<protein>
    <submittedName>
        <fullName evidence="7">Uncharacterized protein</fullName>
    </submittedName>
</protein>
<evidence type="ECO:0000313" key="8">
    <source>
        <dbReference type="Proteomes" id="UP001497383"/>
    </source>
</evidence>
<feature type="domain" description="Pop1 N-terminal" evidence="5">
    <location>
        <begin position="48"/>
        <end position="269"/>
    </location>
</feature>
<evidence type="ECO:0000259" key="5">
    <source>
        <dbReference type="Pfam" id="PF06978"/>
    </source>
</evidence>
<reference evidence="7 8" key="1">
    <citation type="submission" date="2024-03" db="EMBL/GenBank/DDBJ databases">
        <authorList>
            <person name="Brejova B."/>
        </authorList>
    </citation>
    <scope>NUCLEOTIDE SEQUENCE [LARGE SCALE GENOMIC DNA]</scope>
    <source>
        <strain evidence="7 8">CBS 14171</strain>
    </source>
</reference>
<organism evidence="7 8">
    <name type="scientific">Lodderomyces beijingensis</name>
    <dbReference type="NCBI Taxonomy" id="1775926"/>
    <lineage>
        <taxon>Eukaryota</taxon>
        <taxon>Fungi</taxon>
        <taxon>Dikarya</taxon>
        <taxon>Ascomycota</taxon>
        <taxon>Saccharomycotina</taxon>
        <taxon>Pichiomycetes</taxon>
        <taxon>Debaryomycetaceae</taxon>
        <taxon>Candida/Lodderomyces clade</taxon>
        <taxon>Lodderomyces</taxon>
    </lineage>
</organism>
<dbReference type="InterPro" id="IPR009723">
    <property type="entry name" value="Pop1_N"/>
</dbReference>
<dbReference type="RefSeq" id="XP_066827787.1">
    <property type="nucleotide sequence ID" value="XM_066976814.1"/>
</dbReference>
<evidence type="ECO:0000313" key="7">
    <source>
        <dbReference type="EMBL" id="CAK9436291.1"/>
    </source>
</evidence>
<accession>A0ABP0ZEN4</accession>
<evidence type="ECO:0000256" key="1">
    <source>
        <dbReference type="ARBA" id="ARBA00004123"/>
    </source>
</evidence>
<dbReference type="Pfam" id="PF06978">
    <property type="entry name" value="POP1_N"/>
    <property type="match status" value="1"/>
</dbReference>
<keyword evidence="2" id="KW-0819">tRNA processing</keyword>
<dbReference type="Pfam" id="PF08170">
    <property type="entry name" value="POPLD"/>
    <property type="match status" value="1"/>
</dbReference>
<proteinExistence type="predicted"/>
<keyword evidence="3" id="KW-0539">Nucleus</keyword>
<comment type="subcellular location">
    <subcellularLocation>
        <location evidence="1">Nucleus</location>
    </subcellularLocation>
</comment>
<keyword evidence="8" id="KW-1185">Reference proteome</keyword>
<dbReference type="PANTHER" id="PTHR22731:SF3">
    <property type="entry name" value="RIBONUCLEASES P_MRP PROTEIN SUBUNIT POP1"/>
    <property type="match status" value="1"/>
</dbReference>
<dbReference type="PANTHER" id="PTHR22731">
    <property type="entry name" value="RIBONUCLEASES P/MRP PROTEIN SUBUNIT POP1"/>
    <property type="match status" value="1"/>
</dbReference>
<dbReference type="EMBL" id="OZ022405">
    <property type="protein sequence ID" value="CAK9436291.1"/>
    <property type="molecule type" value="Genomic_DNA"/>
</dbReference>
<evidence type="ECO:0000256" key="4">
    <source>
        <dbReference type="SAM" id="MobiDB-lite"/>
    </source>
</evidence>
<feature type="region of interest" description="Disordered" evidence="4">
    <location>
        <begin position="1"/>
        <end position="21"/>
    </location>
</feature>